<proteinExistence type="predicted"/>
<sequence length="103" mass="11714">MASHDPAHLPALDAYADLEDVDNAAHALCLIMSAFRTDEYTNLEPCRSVLERHEDLRDMLKDCYATRNFDTLWTHVALRQQVSSLNTAEIMKKLRAALVDLLN</sequence>
<keyword evidence="2" id="KW-1185">Reference proteome</keyword>
<reference evidence="1" key="1">
    <citation type="submission" date="2023-03" db="EMBL/GenBank/DDBJ databases">
        <title>Massive genome expansion in bonnet fungi (Mycena s.s.) driven by repeated elements and novel gene families across ecological guilds.</title>
        <authorList>
            <consortium name="Lawrence Berkeley National Laboratory"/>
            <person name="Harder C.B."/>
            <person name="Miyauchi S."/>
            <person name="Viragh M."/>
            <person name="Kuo A."/>
            <person name="Thoen E."/>
            <person name="Andreopoulos B."/>
            <person name="Lu D."/>
            <person name="Skrede I."/>
            <person name="Drula E."/>
            <person name="Henrissat B."/>
            <person name="Morin E."/>
            <person name="Kohler A."/>
            <person name="Barry K."/>
            <person name="LaButti K."/>
            <person name="Morin E."/>
            <person name="Salamov A."/>
            <person name="Lipzen A."/>
            <person name="Mereny Z."/>
            <person name="Hegedus B."/>
            <person name="Baldrian P."/>
            <person name="Stursova M."/>
            <person name="Weitz H."/>
            <person name="Taylor A."/>
            <person name="Grigoriev I.V."/>
            <person name="Nagy L.G."/>
            <person name="Martin F."/>
            <person name="Kauserud H."/>
        </authorList>
    </citation>
    <scope>NUCLEOTIDE SEQUENCE</scope>
    <source>
        <strain evidence="1">CBHHK173m</strain>
    </source>
</reference>
<name>A0AAD6XMA9_9AGAR</name>
<gene>
    <name evidence="1" type="ORF">B0H15DRAFT_956665</name>
</gene>
<evidence type="ECO:0000313" key="2">
    <source>
        <dbReference type="Proteomes" id="UP001222325"/>
    </source>
</evidence>
<protein>
    <submittedName>
        <fullName evidence="1">Uncharacterized protein</fullName>
    </submittedName>
</protein>
<organism evidence="1 2">
    <name type="scientific">Mycena belliarum</name>
    <dbReference type="NCBI Taxonomy" id="1033014"/>
    <lineage>
        <taxon>Eukaryota</taxon>
        <taxon>Fungi</taxon>
        <taxon>Dikarya</taxon>
        <taxon>Basidiomycota</taxon>
        <taxon>Agaricomycotina</taxon>
        <taxon>Agaricomycetes</taxon>
        <taxon>Agaricomycetidae</taxon>
        <taxon>Agaricales</taxon>
        <taxon>Marasmiineae</taxon>
        <taxon>Mycenaceae</taxon>
        <taxon>Mycena</taxon>
    </lineage>
</organism>
<evidence type="ECO:0000313" key="1">
    <source>
        <dbReference type="EMBL" id="KAJ7075260.1"/>
    </source>
</evidence>
<dbReference type="Proteomes" id="UP001222325">
    <property type="component" value="Unassembled WGS sequence"/>
</dbReference>
<dbReference type="AlphaFoldDB" id="A0AAD6XMA9"/>
<dbReference type="EMBL" id="JARJCN010000100">
    <property type="protein sequence ID" value="KAJ7075260.1"/>
    <property type="molecule type" value="Genomic_DNA"/>
</dbReference>
<comment type="caution">
    <text evidence="1">The sequence shown here is derived from an EMBL/GenBank/DDBJ whole genome shotgun (WGS) entry which is preliminary data.</text>
</comment>
<accession>A0AAD6XMA9</accession>